<sequence>MAIDLPPAVADTWDRLGTRTDQTSISLATVTAETTIFEHRSTADALESLRSGGDIPARSLFTVDLSVSPSLSTIGLDAADALETAAPKVRDQFIETLEDDDIAVGGERASEYIDRPDGAVGHLTVLEAAYPIDAENTADGDSGDGARAGSETIDAEAHVAVWPAADAYVMAGGVLPLEAPDGADLLGAALDVDPARDREAIVDLFRGLDLEAADDSATEE</sequence>
<dbReference type="InterPro" id="IPR045396">
    <property type="entry name" value="DUF6517"/>
</dbReference>
<evidence type="ECO:0000313" key="2">
    <source>
        <dbReference type="Proteomes" id="UP000302218"/>
    </source>
</evidence>
<dbReference type="RefSeq" id="WP_138243929.1">
    <property type="nucleotide sequence ID" value="NZ_CP040330.1"/>
</dbReference>
<dbReference type="KEGG" id="nvr:FEJ81_03275"/>
<organism evidence="1 2">
    <name type="scientific">Natrinema versiforme</name>
    <dbReference type="NCBI Taxonomy" id="88724"/>
    <lineage>
        <taxon>Archaea</taxon>
        <taxon>Methanobacteriati</taxon>
        <taxon>Methanobacteriota</taxon>
        <taxon>Stenosarchaea group</taxon>
        <taxon>Halobacteria</taxon>
        <taxon>Halobacteriales</taxon>
        <taxon>Natrialbaceae</taxon>
        <taxon>Natrinema</taxon>
    </lineage>
</organism>
<reference evidence="2" key="1">
    <citation type="submission" date="2019-05" db="EMBL/GenBank/DDBJ databases">
        <title>Genome sequence and methylation pattern of the halophilic Archaeon Natrinema versiforme BOL5-4.</title>
        <authorList>
            <person name="DasSarma P."/>
            <person name="Anton B.P."/>
            <person name="DasSarma S.L."/>
            <person name="Martinez F.L."/>
            <person name="Guzman D."/>
            <person name="Roberts R.J."/>
            <person name="DasSarma S."/>
        </authorList>
    </citation>
    <scope>NUCLEOTIDE SEQUENCE [LARGE SCALE GENOMIC DNA]</scope>
    <source>
        <strain evidence="2">BOL5-4</strain>
    </source>
</reference>
<dbReference type="Pfam" id="PF20127">
    <property type="entry name" value="DUF6517"/>
    <property type="match status" value="1"/>
</dbReference>
<accession>A0A4V1FYR7</accession>
<evidence type="ECO:0000313" key="1">
    <source>
        <dbReference type="EMBL" id="QCS41418.1"/>
    </source>
</evidence>
<name>A0A4V1FYR7_9EURY</name>
<dbReference type="OrthoDB" id="169585at2157"/>
<dbReference type="Proteomes" id="UP000302218">
    <property type="component" value="Chromosome"/>
</dbReference>
<dbReference type="AlphaFoldDB" id="A0A4V1FYR7"/>
<protein>
    <submittedName>
        <fullName evidence="1">Uncharacterized protein</fullName>
    </submittedName>
</protein>
<gene>
    <name evidence="1" type="ORF">FEJ81_03275</name>
</gene>
<dbReference type="GeneID" id="40264261"/>
<dbReference type="EMBL" id="CP040330">
    <property type="protein sequence ID" value="QCS41418.1"/>
    <property type="molecule type" value="Genomic_DNA"/>
</dbReference>
<proteinExistence type="predicted"/>